<evidence type="ECO:0000313" key="2">
    <source>
        <dbReference type="Proteomes" id="UP001457282"/>
    </source>
</evidence>
<protein>
    <submittedName>
        <fullName evidence="1">Uncharacterized protein</fullName>
    </submittedName>
</protein>
<organism evidence="1 2">
    <name type="scientific">Rubus argutus</name>
    <name type="common">Southern blackberry</name>
    <dbReference type="NCBI Taxonomy" id="59490"/>
    <lineage>
        <taxon>Eukaryota</taxon>
        <taxon>Viridiplantae</taxon>
        <taxon>Streptophyta</taxon>
        <taxon>Embryophyta</taxon>
        <taxon>Tracheophyta</taxon>
        <taxon>Spermatophyta</taxon>
        <taxon>Magnoliopsida</taxon>
        <taxon>eudicotyledons</taxon>
        <taxon>Gunneridae</taxon>
        <taxon>Pentapetalae</taxon>
        <taxon>rosids</taxon>
        <taxon>fabids</taxon>
        <taxon>Rosales</taxon>
        <taxon>Rosaceae</taxon>
        <taxon>Rosoideae</taxon>
        <taxon>Rosoideae incertae sedis</taxon>
        <taxon>Rubus</taxon>
    </lineage>
</organism>
<comment type="caution">
    <text evidence="1">The sequence shown here is derived from an EMBL/GenBank/DDBJ whole genome shotgun (WGS) entry which is preliminary data.</text>
</comment>
<dbReference type="EMBL" id="JBEDUW010000139">
    <property type="protein sequence ID" value="KAK9905406.1"/>
    <property type="molecule type" value="Genomic_DNA"/>
</dbReference>
<dbReference type="Proteomes" id="UP001457282">
    <property type="component" value="Unassembled WGS sequence"/>
</dbReference>
<reference evidence="1 2" key="1">
    <citation type="journal article" date="2023" name="G3 (Bethesda)">
        <title>A chromosome-length genome assembly and annotation of blackberry (Rubus argutus, cv. 'Hillquist').</title>
        <authorList>
            <person name="Bruna T."/>
            <person name="Aryal R."/>
            <person name="Dudchenko O."/>
            <person name="Sargent D.J."/>
            <person name="Mead D."/>
            <person name="Buti M."/>
            <person name="Cavallini A."/>
            <person name="Hytonen T."/>
            <person name="Andres J."/>
            <person name="Pham M."/>
            <person name="Weisz D."/>
            <person name="Mascagni F."/>
            <person name="Usai G."/>
            <person name="Natali L."/>
            <person name="Bassil N."/>
            <person name="Fernandez G.E."/>
            <person name="Lomsadze A."/>
            <person name="Armour M."/>
            <person name="Olukolu B."/>
            <person name="Poorten T."/>
            <person name="Britton C."/>
            <person name="Davik J."/>
            <person name="Ashrafi H."/>
            <person name="Aiden E.L."/>
            <person name="Borodovsky M."/>
            <person name="Worthington M."/>
        </authorList>
    </citation>
    <scope>NUCLEOTIDE SEQUENCE [LARGE SCALE GENOMIC DNA]</scope>
    <source>
        <strain evidence="1">PI 553951</strain>
    </source>
</reference>
<keyword evidence="2" id="KW-1185">Reference proteome</keyword>
<evidence type="ECO:0000313" key="1">
    <source>
        <dbReference type="EMBL" id="KAK9905406.1"/>
    </source>
</evidence>
<proteinExistence type="predicted"/>
<name>A0AAW1VLJ8_RUBAR</name>
<gene>
    <name evidence="1" type="ORF">M0R45_000187</name>
</gene>
<dbReference type="AlphaFoldDB" id="A0AAW1VLJ8"/>
<accession>A0AAW1VLJ8</accession>
<sequence>MLSCFPFSFCFLREAPASNSNHHRTQPIHHLNTTTPQPSTTSISNLIVLQSPQMLPQVSAAIKPRPEPSSELLRAPNHLFRSSSSAPPLILAPPVLTAATDITTSSSADVELAPPLLPPSCCTHPSHRSLSLLV</sequence>